<name>A0A3N5A6X4_9MICO</name>
<accession>A0A3N5A6X4</accession>
<dbReference type="AlphaFoldDB" id="A0A3N5A6X4"/>
<sequence>MTAGTVVLWRHGQTDFNKEQRLQGQVDIALNDDGRRQATLAATALTGLEPTRIITSDLVRATETAKALADLTGIVPVPDPRLRERSFGAWEGLTQGEIKQGWPDAFQAWRRGREPEGVGAETRGDCGARVAQAVVEAAADLGEHDTLVVVAHGAAITLGQTVLMGLDPMEWFGLTGLENCAWTLMHPNPGREPVWRLSAYNLGLD</sequence>
<protein>
    <submittedName>
        <fullName evidence="3">Putative phosphoglycerate mutase</fullName>
    </submittedName>
</protein>
<feature type="binding site" evidence="2">
    <location>
        <position position="60"/>
    </location>
    <ligand>
        <name>substrate</name>
    </ligand>
</feature>
<dbReference type="SUPFAM" id="SSF53254">
    <property type="entry name" value="Phosphoglycerate mutase-like"/>
    <property type="match status" value="1"/>
</dbReference>
<dbReference type="RefSeq" id="WP_123919906.1">
    <property type="nucleotide sequence ID" value="NZ_RKRA01000001.1"/>
</dbReference>
<dbReference type="InterPro" id="IPR001345">
    <property type="entry name" value="PG/BPGM_mutase_AS"/>
</dbReference>
<dbReference type="EMBL" id="RKRA01000001">
    <property type="protein sequence ID" value="RPF29155.1"/>
    <property type="molecule type" value="Genomic_DNA"/>
</dbReference>
<keyword evidence="4" id="KW-1185">Reference proteome</keyword>
<evidence type="ECO:0000256" key="1">
    <source>
        <dbReference type="PIRSR" id="PIRSR613078-1"/>
    </source>
</evidence>
<dbReference type="InterPro" id="IPR050275">
    <property type="entry name" value="PGM_Phosphatase"/>
</dbReference>
<dbReference type="PROSITE" id="PS00175">
    <property type="entry name" value="PG_MUTASE"/>
    <property type="match status" value="1"/>
</dbReference>
<evidence type="ECO:0000313" key="3">
    <source>
        <dbReference type="EMBL" id="RPF29155.1"/>
    </source>
</evidence>
<organism evidence="3 4">
    <name type="scientific">Georgenia muralis</name>
    <dbReference type="NCBI Taxonomy" id="154117"/>
    <lineage>
        <taxon>Bacteria</taxon>
        <taxon>Bacillati</taxon>
        <taxon>Actinomycetota</taxon>
        <taxon>Actinomycetes</taxon>
        <taxon>Micrococcales</taxon>
        <taxon>Bogoriellaceae</taxon>
        <taxon>Georgenia</taxon>
    </lineage>
</organism>
<dbReference type="InterPro" id="IPR029033">
    <property type="entry name" value="His_PPase_superfam"/>
</dbReference>
<dbReference type="Proteomes" id="UP000280726">
    <property type="component" value="Unassembled WGS sequence"/>
</dbReference>
<dbReference type="GO" id="GO:0005737">
    <property type="term" value="C:cytoplasm"/>
    <property type="evidence" value="ECO:0007669"/>
    <property type="project" value="TreeGrafter"/>
</dbReference>
<dbReference type="GO" id="GO:0016791">
    <property type="term" value="F:phosphatase activity"/>
    <property type="evidence" value="ECO:0007669"/>
    <property type="project" value="TreeGrafter"/>
</dbReference>
<dbReference type="OrthoDB" id="4697614at2"/>
<dbReference type="CDD" id="cd07067">
    <property type="entry name" value="HP_PGM_like"/>
    <property type="match status" value="1"/>
</dbReference>
<proteinExistence type="predicted"/>
<comment type="caution">
    <text evidence="3">The sequence shown here is derived from an EMBL/GenBank/DDBJ whole genome shotgun (WGS) entry which is preliminary data.</text>
</comment>
<feature type="binding site" evidence="2">
    <location>
        <begin position="10"/>
        <end position="17"/>
    </location>
    <ligand>
        <name>substrate</name>
    </ligand>
</feature>
<feature type="active site" description="Proton donor/acceptor" evidence="1">
    <location>
        <position position="84"/>
    </location>
</feature>
<evidence type="ECO:0000313" key="4">
    <source>
        <dbReference type="Proteomes" id="UP000280726"/>
    </source>
</evidence>
<reference evidence="3 4" key="1">
    <citation type="submission" date="2018-11" db="EMBL/GenBank/DDBJ databases">
        <title>Sequencing the genomes of 1000 actinobacteria strains.</title>
        <authorList>
            <person name="Klenk H.-P."/>
        </authorList>
    </citation>
    <scope>NUCLEOTIDE SEQUENCE [LARGE SCALE GENOMIC DNA]</scope>
    <source>
        <strain evidence="3 4">DSM 14418</strain>
    </source>
</reference>
<dbReference type="SMART" id="SM00855">
    <property type="entry name" value="PGAM"/>
    <property type="match status" value="1"/>
</dbReference>
<dbReference type="Gene3D" id="3.40.50.1240">
    <property type="entry name" value="Phosphoglycerate mutase-like"/>
    <property type="match status" value="1"/>
</dbReference>
<dbReference type="PANTHER" id="PTHR48100">
    <property type="entry name" value="BROAD-SPECIFICITY PHOSPHATASE YOR283W-RELATED"/>
    <property type="match status" value="1"/>
</dbReference>
<feature type="active site" description="Tele-phosphohistidine intermediate" evidence="1">
    <location>
        <position position="11"/>
    </location>
</feature>
<dbReference type="Pfam" id="PF00300">
    <property type="entry name" value="His_Phos_1"/>
    <property type="match status" value="1"/>
</dbReference>
<feature type="binding site" evidence="2">
    <location>
        <begin position="110"/>
        <end position="111"/>
    </location>
    <ligand>
        <name>substrate</name>
    </ligand>
</feature>
<gene>
    <name evidence="3" type="ORF">EDD32_3716</name>
</gene>
<dbReference type="PANTHER" id="PTHR48100:SF62">
    <property type="entry name" value="GLUCOSYL-3-PHOSPHOGLYCERATE PHOSPHATASE"/>
    <property type="match status" value="1"/>
</dbReference>
<evidence type="ECO:0000256" key="2">
    <source>
        <dbReference type="PIRSR" id="PIRSR613078-2"/>
    </source>
</evidence>
<dbReference type="InterPro" id="IPR013078">
    <property type="entry name" value="His_Pase_superF_clade-1"/>
</dbReference>